<evidence type="ECO:0000256" key="5">
    <source>
        <dbReference type="ARBA" id="ARBA00023136"/>
    </source>
</evidence>
<evidence type="ECO:0000256" key="4">
    <source>
        <dbReference type="ARBA" id="ARBA00022989"/>
    </source>
</evidence>
<evidence type="ECO:0000313" key="7">
    <source>
        <dbReference type="EMBL" id="MPY67892.1"/>
    </source>
</evidence>
<protein>
    <submittedName>
        <fullName evidence="7">AI-2E family transporter</fullName>
    </submittedName>
</protein>
<dbReference type="PANTHER" id="PTHR21716">
    <property type="entry name" value="TRANSMEMBRANE PROTEIN"/>
    <property type="match status" value="1"/>
</dbReference>
<evidence type="ECO:0000256" key="3">
    <source>
        <dbReference type="ARBA" id="ARBA00022692"/>
    </source>
</evidence>
<feature type="transmembrane region" description="Helical" evidence="6">
    <location>
        <begin position="20"/>
        <end position="42"/>
    </location>
</feature>
<accession>A0A7X1NY05</accession>
<dbReference type="AlphaFoldDB" id="A0A7X1NY05"/>
<feature type="transmembrane region" description="Helical" evidence="6">
    <location>
        <begin position="250"/>
        <end position="272"/>
    </location>
</feature>
<proteinExistence type="inferred from homology"/>
<gene>
    <name evidence="7" type="ORF">F8S09_14590</name>
</gene>
<keyword evidence="3 6" id="KW-0812">Transmembrane</keyword>
<evidence type="ECO:0000256" key="2">
    <source>
        <dbReference type="ARBA" id="ARBA00009773"/>
    </source>
</evidence>
<keyword evidence="8" id="KW-1185">Reference proteome</keyword>
<dbReference type="GO" id="GO:0055085">
    <property type="term" value="P:transmembrane transport"/>
    <property type="evidence" value="ECO:0007669"/>
    <property type="project" value="TreeGrafter"/>
</dbReference>
<name>A0A7X1NY05_9DEIO</name>
<evidence type="ECO:0000313" key="8">
    <source>
        <dbReference type="Proteomes" id="UP000484842"/>
    </source>
</evidence>
<comment type="similarity">
    <text evidence="2">Belongs to the autoinducer-2 exporter (AI-2E) (TC 2.A.86) family.</text>
</comment>
<feature type="transmembrane region" description="Helical" evidence="6">
    <location>
        <begin position="79"/>
        <end position="103"/>
    </location>
</feature>
<dbReference type="GO" id="GO:0016020">
    <property type="term" value="C:membrane"/>
    <property type="evidence" value="ECO:0007669"/>
    <property type="project" value="UniProtKB-SubCell"/>
</dbReference>
<dbReference type="PANTHER" id="PTHR21716:SF62">
    <property type="entry name" value="TRANSPORT PROTEIN YDBI-RELATED"/>
    <property type="match status" value="1"/>
</dbReference>
<comment type="caution">
    <text evidence="7">The sequence shown here is derived from an EMBL/GenBank/DDBJ whole genome shotgun (WGS) entry which is preliminary data.</text>
</comment>
<feature type="transmembrane region" description="Helical" evidence="6">
    <location>
        <begin position="226"/>
        <end position="244"/>
    </location>
</feature>
<feature type="transmembrane region" description="Helical" evidence="6">
    <location>
        <begin position="48"/>
        <end position="67"/>
    </location>
</feature>
<sequence length="385" mass="39473">MLPAPDENSPRKAGGGSRLVIVNLLPTALIVLAVLLALNFFGLVATPLLVITLAVLLAAALNPLVLWGHAALHLPRPVAAILTVALLLGVLTLLGTLLVPVLIAQVSSFAVGLPADAYLLGQRLDAWLNEHPTLNALLGESVLDDVSSRATALVAGLIPQAVNLVVSTASNLALGVFGIVILTFTLAQPGPLVQGLLSAVPEARREWVGALAARVIGSLSRWGRGMLLLMLAVGGANALGLWALGVENWLLYGVVAAFGEIVPTVGPIFAALPPILATLADDPGKAVGVALLALAIQQVENYVLVPFVLGGSANLHPVSVTAGVLLFGSVFGLVGAFLTVPFLILIKALYEEVLLARRSLASEADAQAVVEGASPETPPEGQQAG</sequence>
<comment type="subcellular location">
    <subcellularLocation>
        <location evidence="1">Membrane</location>
        <topology evidence="1">Multi-pass membrane protein</topology>
    </subcellularLocation>
</comment>
<reference evidence="7 8" key="1">
    <citation type="submission" date="2019-10" db="EMBL/GenBank/DDBJ databases">
        <title>Deinococcus sp. isolated from soil.</title>
        <authorList>
            <person name="Li Y."/>
            <person name="Wang J."/>
        </authorList>
    </citation>
    <scope>NUCLEOTIDE SEQUENCE [LARGE SCALE GENOMIC DNA]</scope>
    <source>
        <strain evidence="7 8">SDU3-2</strain>
    </source>
</reference>
<dbReference type="InterPro" id="IPR002549">
    <property type="entry name" value="AI-2E-like"/>
</dbReference>
<feature type="transmembrane region" description="Helical" evidence="6">
    <location>
        <begin position="164"/>
        <end position="187"/>
    </location>
</feature>
<dbReference type="Proteomes" id="UP000484842">
    <property type="component" value="Unassembled WGS sequence"/>
</dbReference>
<dbReference type="EMBL" id="WBSL01000011">
    <property type="protein sequence ID" value="MPY67892.1"/>
    <property type="molecule type" value="Genomic_DNA"/>
</dbReference>
<keyword evidence="5 6" id="KW-0472">Membrane</keyword>
<keyword evidence="4 6" id="KW-1133">Transmembrane helix</keyword>
<dbReference type="Pfam" id="PF01594">
    <property type="entry name" value="AI-2E_transport"/>
    <property type="match status" value="1"/>
</dbReference>
<evidence type="ECO:0000256" key="6">
    <source>
        <dbReference type="SAM" id="Phobius"/>
    </source>
</evidence>
<organism evidence="7 8">
    <name type="scientific">Deinococcus terrestris</name>
    <dbReference type="NCBI Taxonomy" id="2651870"/>
    <lineage>
        <taxon>Bacteria</taxon>
        <taxon>Thermotogati</taxon>
        <taxon>Deinococcota</taxon>
        <taxon>Deinococci</taxon>
        <taxon>Deinococcales</taxon>
        <taxon>Deinococcaceae</taxon>
        <taxon>Deinococcus</taxon>
    </lineage>
</organism>
<evidence type="ECO:0000256" key="1">
    <source>
        <dbReference type="ARBA" id="ARBA00004141"/>
    </source>
</evidence>
<feature type="transmembrane region" description="Helical" evidence="6">
    <location>
        <begin position="324"/>
        <end position="350"/>
    </location>
</feature>